<dbReference type="SUPFAM" id="SSF55961">
    <property type="entry name" value="Bet v1-like"/>
    <property type="match status" value="1"/>
</dbReference>
<evidence type="ECO:0000313" key="1">
    <source>
        <dbReference type="EMBL" id="ABZ07023.1"/>
    </source>
</evidence>
<proteinExistence type="predicted"/>
<dbReference type="InterPro" id="IPR023393">
    <property type="entry name" value="START-like_dom_sf"/>
</dbReference>
<dbReference type="Gene3D" id="3.30.530.20">
    <property type="match status" value="1"/>
</dbReference>
<dbReference type="AlphaFoldDB" id="B3T364"/>
<dbReference type="PANTHER" id="PTHR38588">
    <property type="entry name" value="BLL0334 PROTEIN"/>
    <property type="match status" value="1"/>
</dbReference>
<dbReference type="PANTHER" id="PTHR38588:SF1">
    <property type="entry name" value="BLL0334 PROTEIN"/>
    <property type="match status" value="1"/>
</dbReference>
<name>B3T364_9ZZZZ</name>
<reference evidence="1" key="1">
    <citation type="journal article" date="2008" name="ISME J.">
        <title>Genomic patterns of recombination, clonal divergence and environment in marine microbial populations.</title>
        <authorList>
            <person name="Konstantinidis K.T."/>
            <person name="Delong E.F."/>
        </authorList>
    </citation>
    <scope>NUCLEOTIDE SEQUENCE</scope>
</reference>
<organism evidence="1">
    <name type="scientific">uncultured marine microorganism HF4000_ANIW93N21</name>
    <dbReference type="NCBI Taxonomy" id="455527"/>
    <lineage>
        <taxon>unclassified sequences</taxon>
        <taxon>environmental samples</taxon>
    </lineage>
</organism>
<gene>
    <name evidence="1" type="ORF">ALOHA_HF4000ANIW93N21ctg1g30</name>
</gene>
<dbReference type="InterPro" id="IPR010419">
    <property type="entry name" value="CO_DH_gsu"/>
</dbReference>
<accession>B3T364</accession>
<dbReference type="EMBL" id="EU016590">
    <property type="protein sequence ID" value="ABZ07023.1"/>
    <property type="molecule type" value="Genomic_DNA"/>
</dbReference>
<protein>
    <submittedName>
        <fullName evidence="1">Putative carbon monoxide dehydrogenase subunit G (CoxG)</fullName>
    </submittedName>
</protein>
<dbReference type="Pfam" id="PF06240">
    <property type="entry name" value="COXG"/>
    <property type="match status" value="1"/>
</dbReference>
<sequence>MDFSHSITVDAPADRVWSLLRDPHSIAPAIPGFQALDVIDEDNFSVQISQRIGPFRARFDLRMTVIEVVDLKLIRATGQGAEAGGGLLKVPSAVVEMASLGDGKTELSFNIEFTLLGKLGAMGYPLVKRKATELAQLFGENLRERLEQDGSS</sequence>